<dbReference type="GO" id="GO:0009071">
    <property type="term" value="P:serine family amino acid catabolic process"/>
    <property type="evidence" value="ECO:0007669"/>
    <property type="project" value="TreeGrafter"/>
</dbReference>
<dbReference type="InterPro" id="IPR051166">
    <property type="entry name" value="Threonine_Synthase"/>
</dbReference>
<dbReference type="InParanoid" id="A0A3P8WSP1"/>
<dbReference type="GO" id="GO:0046360">
    <property type="term" value="P:2-oxobutyrate biosynthetic process"/>
    <property type="evidence" value="ECO:0007669"/>
    <property type="project" value="TreeGrafter"/>
</dbReference>
<dbReference type="Proteomes" id="UP000265120">
    <property type="component" value="Chromosome 14"/>
</dbReference>
<dbReference type="GeneTree" id="ENSGT00940000158503"/>
<dbReference type="AlphaFoldDB" id="A0A3P8WSP1"/>
<sequence length="181" mass="21273">MRRGSLSLSQTHTHTSLPRMDCFVPQDPYNMERVFWLLSNKDGALVKKMMEEFQLTHAHTLPDNLRKQLCEVLSSGSVSDEGILETMRRCWEENRYLLCPHSAVAVFSLFFFFFCRSRCYVATASPVKFQGAMNRAGLTIDLPETVRMLDKLKSRYENLERSPDWCKKWEQRLRYKIQSFS</sequence>
<proteinExistence type="predicted"/>
<dbReference type="Ensembl" id="ENSCSET00000029923.1">
    <property type="protein sequence ID" value="ENSCSEP00000029522.1"/>
    <property type="gene ID" value="ENSCSEG00000018914.1"/>
</dbReference>
<reference evidence="1" key="2">
    <citation type="submission" date="2025-08" db="UniProtKB">
        <authorList>
            <consortium name="Ensembl"/>
        </authorList>
    </citation>
    <scope>IDENTIFICATION</scope>
</reference>
<reference evidence="1 2" key="1">
    <citation type="journal article" date="2014" name="Nat. Genet.">
        <title>Whole-genome sequence of a flatfish provides insights into ZW sex chromosome evolution and adaptation to a benthic lifestyle.</title>
        <authorList>
            <person name="Chen S."/>
            <person name="Zhang G."/>
            <person name="Shao C."/>
            <person name="Huang Q."/>
            <person name="Liu G."/>
            <person name="Zhang P."/>
            <person name="Song W."/>
            <person name="An N."/>
            <person name="Chalopin D."/>
            <person name="Volff J.N."/>
            <person name="Hong Y."/>
            <person name="Li Q."/>
            <person name="Sha Z."/>
            <person name="Zhou H."/>
            <person name="Xie M."/>
            <person name="Yu Q."/>
            <person name="Liu Y."/>
            <person name="Xiang H."/>
            <person name="Wang N."/>
            <person name="Wu K."/>
            <person name="Yang C."/>
            <person name="Zhou Q."/>
            <person name="Liao X."/>
            <person name="Yang L."/>
            <person name="Hu Q."/>
            <person name="Zhang J."/>
            <person name="Meng L."/>
            <person name="Jin L."/>
            <person name="Tian Y."/>
            <person name="Lian J."/>
            <person name="Yang J."/>
            <person name="Miao G."/>
            <person name="Liu S."/>
            <person name="Liang Z."/>
            <person name="Yan F."/>
            <person name="Li Y."/>
            <person name="Sun B."/>
            <person name="Zhang H."/>
            <person name="Zhang J."/>
            <person name="Zhu Y."/>
            <person name="Du M."/>
            <person name="Zhao Y."/>
            <person name="Schartl M."/>
            <person name="Tang Q."/>
            <person name="Wang J."/>
        </authorList>
    </citation>
    <scope>NUCLEOTIDE SEQUENCE</scope>
</reference>
<organism evidence="1 2">
    <name type="scientific">Cynoglossus semilaevis</name>
    <name type="common">Tongue sole</name>
    <dbReference type="NCBI Taxonomy" id="244447"/>
    <lineage>
        <taxon>Eukaryota</taxon>
        <taxon>Metazoa</taxon>
        <taxon>Chordata</taxon>
        <taxon>Craniata</taxon>
        <taxon>Vertebrata</taxon>
        <taxon>Euteleostomi</taxon>
        <taxon>Actinopterygii</taxon>
        <taxon>Neopterygii</taxon>
        <taxon>Teleostei</taxon>
        <taxon>Neoteleostei</taxon>
        <taxon>Acanthomorphata</taxon>
        <taxon>Carangaria</taxon>
        <taxon>Pleuronectiformes</taxon>
        <taxon>Pleuronectoidei</taxon>
        <taxon>Cynoglossidae</taxon>
        <taxon>Cynoglossinae</taxon>
        <taxon>Cynoglossus</taxon>
    </lineage>
</organism>
<protein>
    <submittedName>
        <fullName evidence="1">Threonine synthase-like 2</fullName>
    </submittedName>
</protein>
<accession>A0A3P8WSP1</accession>
<dbReference type="Gene3D" id="3.40.50.1100">
    <property type="match status" value="1"/>
</dbReference>
<dbReference type="PANTHER" id="PTHR42690:SF1">
    <property type="entry name" value="THREONINE SYNTHASE-LIKE 2"/>
    <property type="match status" value="1"/>
</dbReference>
<evidence type="ECO:0000313" key="2">
    <source>
        <dbReference type="Proteomes" id="UP000265120"/>
    </source>
</evidence>
<dbReference type="InterPro" id="IPR036052">
    <property type="entry name" value="TrpB-like_PALP_sf"/>
</dbReference>
<dbReference type="PANTHER" id="PTHR42690">
    <property type="entry name" value="THREONINE SYNTHASE FAMILY MEMBER"/>
    <property type="match status" value="1"/>
</dbReference>
<reference evidence="1" key="3">
    <citation type="submission" date="2025-09" db="UniProtKB">
        <authorList>
            <consortium name="Ensembl"/>
        </authorList>
    </citation>
    <scope>IDENTIFICATION</scope>
</reference>
<dbReference type="GO" id="GO:0030170">
    <property type="term" value="F:pyridoxal phosphate binding"/>
    <property type="evidence" value="ECO:0007669"/>
    <property type="project" value="TreeGrafter"/>
</dbReference>
<dbReference type="STRING" id="244447.ENSCSEP00000029522"/>
<dbReference type="SUPFAM" id="SSF53686">
    <property type="entry name" value="Tryptophan synthase beta subunit-like PLP-dependent enzymes"/>
    <property type="match status" value="1"/>
</dbReference>
<keyword evidence="2" id="KW-1185">Reference proteome</keyword>
<name>A0A3P8WSP1_CYNSE</name>
<evidence type="ECO:0000313" key="1">
    <source>
        <dbReference type="Ensembl" id="ENSCSEP00000029522.1"/>
    </source>
</evidence>
<dbReference type="OMA" id="KPRCCLA"/>